<keyword evidence="1 5" id="KW-0489">Methyltransferase</keyword>
<dbReference type="KEGG" id="mmas:MYMAC_005799"/>
<keyword evidence="2 5" id="KW-0808">Transferase</keyword>
<dbReference type="InterPro" id="IPR029063">
    <property type="entry name" value="SAM-dependent_MTases_sf"/>
</dbReference>
<dbReference type="InterPro" id="IPR002052">
    <property type="entry name" value="DNA_methylase_N6_adenine_CS"/>
</dbReference>
<dbReference type="Gene3D" id="3.40.50.150">
    <property type="entry name" value="Vaccinia Virus protein VP39"/>
    <property type="match status" value="1"/>
</dbReference>
<dbReference type="Proteomes" id="UP000217343">
    <property type="component" value="Chromosome"/>
</dbReference>
<evidence type="ECO:0000256" key="2">
    <source>
        <dbReference type="ARBA" id="ARBA00022679"/>
    </source>
</evidence>
<dbReference type="SUPFAM" id="SSF53335">
    <property type="entry name" value="S-adenosyl-L-methionine-dependent methyltransferases"/>
    <property type="match status" value="1"/>
</dbReference>
<evidence type="ECO:0000313" key="5">
    <source>
        <dbReference type="EMBL" id="ATB50144.1"/>
    </source>
</evidence>
<dbReference type="InterPro" id="IPR054170">
    <property type="entry name" value="RlmL_1st"/>
</dbReference>
<dbReference type="PROSITE" id="PS00092">
    <property type="entry name" value="N6_MTASE"/>
    <property type="match status" value="1"/>
</dbReference>
<dbReference type="Pfam" id="PF01170">
    <property type="entry name" value="UPF0020"/>
    <property type="match status" value="1"/>
</dbReference>
<keyword evidence="6" id="KW-1185">Reference proteome</keyword>
<dbReference type="CDD" id="cd11715">
    <property type="entry name" value="THUMP_AdoMetMT"/>
    <property type="match status" value="1"/>
</dbReference>
<dbReference type="PANTHER" id="PTHR47313">
    <property type="entry name" value="RIBOSOMAL RNA LARGE SUBUNIT METHYLTRANSFERASE K/L"/>
    <property type="match status" value="1"/>
</dbReference>
<name>A0A250K230_9BACT</name>
<dbReference type="GO" id="GO:0070043">
    <property type="term" value="F:rRNA (guanine-N7-)-methyltransferase activity"/>
    <property type="evidence" value="ECO:0007669"/>
    <property type="project" value="TreeGrafter"/>
</dbReference>
<dbReference type="GO" id="GO:0003676">
    <property type="term" value="F:nucleic acid binding"/>
    <property type="evidence" value="ECO:0007669"/>
    <property type="project" value="InterPro"/>
</dbReference>
<evidence type="ECO:0000259" key="3">
    <source>
        <dbReference type="Pfam" id="PF01170"/>
    </source>
</evidence>
<evidence type="ECO:0000313" key="6">
    <source>
        <dbReference type="Proteomes" id="UP000217343"/>
    </source>
</evidence>
<evidence type="ECO:0000256" key="1">
    <source>
        <dbReference type="ARBA" id="ARBA00022603"/>
    </source>
</evidence>
<accession>A0A250K230</accession>
<organism evidence="5 6">
    <name type="scientific">Corallococcus macrosporus DSM 14697</name>
    <dbReference type="NCBI Taxonomy" id="1189310"/>
    <lineage>
        <taxon>Bacteria</taxon>
        <taxon>Pseudomonadati</taxon>
        <taxon>Myxococcota</taxon>
        <taxon>Myxococcia</taxon>
        <taxon>Myxococcales</taxon>
        <taxon>Cystobacterineae</taxon>
        <taxon>Myxococcaceae</taxon>
        <taxon>Corallococcus</taxon>
    </lineage>
</organism>
<dbReference type="PANTHER" id="PTHR47313:SF1">
    <property type="entry name" value="RIBOSOMAL RNA LARGE SUBUNIT METHYLTRANSFERASE K_L"/>
    <property type="match status" value="1"/>
</dbReference>
<gene>
    <name evidence="5" type="ORF">MYMAC_005799</name>
</gene>
<sequence>MGALVTRAPTDEQLFVSTLPGLEPALEAEASALGWRPHRVEGGVALEGPAGLHQDANLRLRCASRVLLRVGSFRAGDSDALADRLAGLDLSHVWDGRLPPKLSVSLHRSPVPGPDVVLSAAAYAWGVPSVERAGPLDEEGGGPGLTLLVRVEGDAFTVSADTSGEALHRRGYRQEVSRAPLRETLAAGILRLAGYDGTQPLVDPMCGSGTFLVEAAWMAMHRAPGLLRAFAFEAFPSFDAEAWSQRKARAEAEALPAPTAALHGYDLNAGSLGTARRNARRAGVTLALERQDARTLKAPVAGPGLVVVNPPYGKRVGEAEDLPALYRALGNTLRGGFAGWRAAVILPDEAALVKALGLAGARSLPVKNGGLRCRLLLTEPSAGRS</sequence>
<dbReference type="EMBL" id="CP022203">
    <property type="protein sequence ID" value="ATB50144.1"/>
    <property type="molecule type" value="Genomic_DNA"/>
</dbReference>
<dbReference type="Gene3D" id="3.30.2130.30">
    <property type="match status" value="1"/>
</dbReference>
<feature type="domain" description="RlmL ferredoxin-like" evidence="4">
    <location>
        <begin position="13"/>
        <end position="67"/>
    </location>
</feature>
<proteinExistence type="predicted"/>
<reference evidence="5 6" key="1">
    <citation type="submission" date="2017-06" db="EMBL/GenBank/DDBJ databases">
        <title>Sequencing and comparative analysis of myxobacterial genomes.</title>
        <authorList>
            <person name="Rupp O."/>
            <person name="Goesmann A."/>
            <person name="Sogaard-Andersen L."/>
        </authorList>
    </citation>
    <scope>NUCLEOTIDE SEQUENCE [LARGE SCALE GENOMIC DNA]</scope>
    <source>
        <strain evidence="5 6">DSM 14697</strain>
    </source>
</reference>
<dbReference type="OrthoDB" id="9809404at2"/>
<dbReference type="InterPro" id="IPR000241">
    <property type="entry name" value="RlmKL-like_Mtase"/>
</dbReference>
<evidence type="ECO:0000259" key="4">
    <source>
        <dbReference type="Pfam" id="PF22020"/>
    </source>
</evidence>
<dbReference type="AlphaFoldDB" id="A0A250K230"/>
<dbReference type="PRINTS" id="PR00507">
    <property type="entry name" value="N12N6MTFRASE"/>
</dbReference>
<dbReference type="Pfam" id="PF22020">
    <property type="entry name" value="RlmL_1st"/>
    <property type="match status" value="1"/>
</dbReference>
<protein>
    <submittedName>
        <fullName evidence="5">RNA methyltransferase</fullName>
    </submittedName>
</protein>
<feature type="domain" description="Ribosomal RNA large subunit methyltransferase K/L-like methyltransferase" evidence="3">
    <location>
        <begin position="170"/>
        <end position="374"/>
    </location>
</feature>
<dbReference type="RefSeq" id="WP_095960454.1">
    <property type="nucleotide sequence ID" value="NZ_CP022203.1"/>
</dbReference>
<dbReference type="GO" id="GO:0008990">
    <property type="term" value="F:rRNA (guanine-N2-)-methyltransferase activity"/>
    <property type="evidence" value="ECO:0007669"/>
    <property type="project" value="TreeGrafter"/>
</dbReference>